<dbReference type="EMBL" id="JBHSZG010000008">
    <property type="protein sequence ID" value="MFC7137917.1"/>
    <property type="molecule type" value="Genomic_DNA"/>
</dbReference>
<feature type="transmembrane region" description="Helical" evidence="2">
    <location>
        <begin position="295"/>
        <end position="313"/>
    </location>
</feature>
<keyword evidence="2" id="KW-0812">Transmembrane</keyword>
<name>A0ABD5XS10_9EURY</name>
<feature type="region of interest" description="Disordered" evidence="1">
    <location>
        <begin position="1"/>
        <end position="20"/>
    </location>
</feature>
<reference evidence="3 4" key="1">
    <citation type="journal article" date="2019" name="Int. J. Syst. Evol. Microbiol.">
        <title>The Global Catalogue of Microorganisms (GCM) 10K type strain sequencing project: providing services to taxonomists for standard genome sequencing and annotation.</title>
        <authorList>
            <consortium name="The Broad Institute Genomics Platform"/>
            <consortium name="The Broad Institute Genome Sequencing Center for Infectious Disease"/>
            <person name="Wu L."/>
            <person name="Ma J."/>
        </authorList>
    </citation>
    <scope>NUCLEOTIDE SEQUENCE [LARGE SCALE GENOMIC DNA]</scope>
    <source>
        <strain evidence="3 4">DT92</strain>
    </source>
</reference>
<dbReference type="AlphaFoldDB" id="A0ABD5XS10"/>
<evidence type="ECO:0000313" key="4">
    <source>
        <dbReference type="Proteomes" id="UP001596368"/>
    </source>
</evidence>
<sequence>MSLPGGTGGPAPAVGGGPEYGPPTATTVRGAVLSAGLAVVWAGAFAAERIGLLAATGALGTTHLLFAGVACTAIAAAVPQFVAVWSTTPLRWPRAATAAAPLVAAGTVGVAGGFAVGSSALTALGGVPLAVGVWALAGATTRTLAPCRPWDATERALIAGTWSLAAGAVAGLVVGASRAGVLAPGVGVDYAALVGAHATLMVLGGVLGVGYGGVFRLSSMLTGAPDDPREGRVAAGVAVVHPVAVVLLAGGRLAGVGAVALAGAAGVVACAVAAGGVVGRRVWIGPESSPATRRYGVVAVALAAWGVVAGVRWAEAPLAREAVLGGAVAEPLLWGGVACLVVGSLYHIGPFLVWLERYADRLGLEPVPDADDLYDPRVARVDGAALVVGVTALAAAAGAPEAATLGGVGVAALVVAAAGLCYNLGRVLRGHAPWTVAELLAGGTPE</sequence>
<feature type="transmembrane region" description="Helical" evidence="2">
    <location>
        <begin position="190"/>
        <end position="212"/>
    </location>
</feature>
<keyword evidence="4" id="KW-1185">Reference proteome</keyword>
<protein>
    <submittedName>
        <fullName evidence="3">Uncharacterized protein</fullName>
    </submittedName>
</protein>
<evidence type="ECO:0000256" key="1">
    <source>
        <dbReference type="SAM" id="MobiDB-lite"/>
    </source>
</evidence>
<feature type="transmembrane region" description="Helical" evidence="2">
    <location>
        <begin position="260"/>
        <end position="283"/>
    </location>
</feature>
<feature type="transmembrane region" description="Helical" evidence="2">
    <location>
        <begin position="98"/>
        <end position="117"/>
    </location>
</feature>
<keyword evidence="2" id="KW-1133">Transmembrane helix</keyword>
<evidence type="ECO:0000313" key="3">
    <source>
        <dbReference type="EMBL" id="MFC7137917.1"/>
    </source>
</evidence>
<feature type="compositionally biased region" description="Gly residues" evidence="1">
    <location>
        <begin position="1"/>
        <end position="19"/>
    </location>
</feature>
<feature type="transmembrane region" description="Helical" evidence="2">
    <location>
        <begin position="405"/>
        <end position="425"/>
    </location>
</feature>
<keyword evidence="2" id="KW-0472">Membrane</keyword>
<feature type="transmembrane region" description="Helical" evidence="2">
    <location>
        <begin position="233"/>
        <end position="254"/>
    </location>
</feature>
<organism evidence="3 4">
    <name type="scientific">Halobaculum litoreum</name>
    <dbReference type="NCBI Taxonomy" id="3031998"/>
    <lineage>
        <taxon>Archaea</taxon>
        <taxon>Methanobacteriati</taxon>
        <taxon>Methanobacteriota</taxon>
        <taxon>Stenosarchaea group</taxon>
        <taxon>Halobacteria</taxon>
        <taxon>Halobacteriales</taxon>
        <taxon>Haloferacaceae</taxon>
        <taxon>Halobaculum</taxon>
    </lineage>
</organism>
<feature type="transmembrane region" description="Helical" evidence="2">
    <location>
        <begin position="381"/>
        <end position="399"/>
    </location>
</feature>
<feature type="transmembrane region" description="Helical" evidence="2">
    <location>
        <begin position="157"/>
        <end position="178"/>
    </location>
</feature>
<accession>A0ABD5XS10</accession>
<feature type="transmembrane region" description="Helical" evidence="2">
    <location>
        <begin position="64"/>
        <end position="86"/>
    </location>
</feature>
<comment type="caution">
    <text evidence="3">The sequence shown here is derived from an EMBL/GenBank/DDBJ whole genome shotgun (WGS) entry which is preliminary data.</text>
</comment>
<gene>
    <name evidence="3" type="ORF">ACFQRB_18645</name>
</gene>
<feature type="transmembrane region" description="Helical" evidence="2">
    <location>
        <begin position="333"/>
        <end position="355"/>
    </location>
</feature>
<dbReference type="Proteomes" id="UP001596368">
    <property type="component" value="Unassembled WGS sequence"/>
</dbReference>
<evidence type="ECO:0000256" key="2">
    <source>
        <dbReference type="SAM" id="Phobius"/>
    </source>
</evidence>
<proteinExistence type="predicted"/>